<name>A0A6H1ZRB1_9ZZZZ</name>
<dbReference type="AlphaFoldDB" id="A0A6H1ZRB1"/>
<evidence type="ECO:0000313" key="2">
    <source>
        <dbReference type="EMBL" id="QJA61448.1"/>
    </source>
</evidence>
<dbReference type="EMBL" id="MT144156">
    <property type="protein sequence ID" value="QJA49815.1"/>
    <property type="molecule type" value="Genomic_DNA"/>
</dbReference>
<dbReference type="EMBL" id="MT144655">
    <property type="protein sequence ID" value="QJH96566.1"/>
    <property type="molecule type" value="Genomic_DNA"/>
</dbReference>
<evidence type="ECO:0000313" key="3">
    <source>
        <dbReference type="EMBL" id="QJA81509.1"/>
    </source>
</evidence>
<gene>
    <name evidence="3" type="ORF">MM415A00525_0012</name>
    <name evidence="2" type="ORF">MM415B00946_0041</name>
    <name evidence="1" type="ORF">TM448A01495_0023</name>
    <name evidence="4" type="ORF">TM448B00765_0038</name>
</gene>
<evidence type="ECO:0000313" key="1">
    <source>
        <dbReference type="EMBL" id="QJA49815.1"/>
    </source>
</evidence>
<organism evidence="1">
    <name type="scientific">viral metagenome</name>
    <dbReference type="NCBI Taxonomy" id="1070528"/>
    <lineage>
        <taxon>unclassified sequences</taxon>
        <taxon>metagenomes</taxon>
        <taxon>organismal metagenomes</taxon>
    </lineage>
</organism>
<reference evidence="1" key="1">
    <citation type="submission" date="2020-03" db="EMBL/GenBank/DDBJ databases">
        <title>The deep terrestrial virosphere.</title>
        <authorList>
            <person name="Holmfeldt K."/>
            <person name="Nilsson E."/>
            <person name="Simone D."/>
            <person name="Lopez-Fernandez M."/>
            <person name="Wu X."/>
            <person name="de Brujin I."/>
            <person name="Lundin D."/>
            <person name="Andersson A."/>
            <person name="Bertilsson S."/>
            <person name="Dopson M."/>
        </authorList>
    </citation>
    <scope>NUCLEOTIDE SEQUENCE</scope>
    <source>
        <strain evidence="3">MM415A00525</strain>
        <strain evidence="2">MM415B00946</strain>
        <strain evidence="1">TM448A01495</strain>
        <strain evidence="4">TM448B00765</strain>
    </source>
</reference>
<dbReference type="EMBL" id="MT141441">
    <property type="protein sequence ID" value="QJA61448.1"/>
    <property type="molecule type" value="Genomic_DNA"/>
</dbReference>
<dbReference type="EMBL" id="MT142462">
    <property type="protein sequence ID" value="QJA81509.1"/>
    <property type="molecule type" value="Genomic_DNA"/>
</dbReference>
<proteinExistence type="predicted"/>
<accession>A0A6H1ZRB1</accession>
<protein>
    <submittedName>
        <fullName evidence="1">Uncharacterized protein</fullName>
    </submittedName>
</protein>
<sequence>MIPTVYELLKRIKLELEYVSEIDSYDISGHEETHISAKAEISTEPTGWHNVVIRIRCR</sequence>
<evidence type="ECO:0000313" key="4">
    <source>
        <dbReference type="EMBL" id="QJH96566.1"/>
    </source>
</evidence>